<accession>U9UJS8</accession>
<name>U9UJS8_RHIID</name>
<proteinExistence type="predicted"/>
<protein>
    <submittedName>
        <fullName evidence="2">Uncharacterized protein</fullName>
    </submittedName>
</protein>
<sequence>MRKREYKDATELEDDDDETTDDRLRTNTSTEPRTRMKTNLWLKTNSFRPLPIDYLAPELDVNTRWNSIFTCWKSGKEWSLL</sequence>
<organism evidence="2">
    <name type="scientific">Rhizophagus irregularis (strain DAOM 181602 / DAOM 197198 / MUCL 43194)</name>
    <name type="common">Arbuscular mycorrhizal fungus</name>
    <name type="synonym">Glomus intraradices</name>
    <dbReference type="NCBI Taxonomy" id="747089"/>
    <lineage>
        <taxon>Eukaryota</taxon>
        <taxon>Fungi</taxon>
        <taxon>Fungi incertae sedis</taxon>
        <taxon>Mucoromycota</taxon>
        <taxon>Glomeromycotina</taxon>
        <taxon>Glomeromycetes</taxon>
        <taxon>Glomerales</taxon>
        <taxon>Glomeraceae</taxon>
        <taxon>Rhizophagus</taxon>
    </lineage>
</organism>
<dbReference type="EMBL" id="KI281565">
    <property type="protein sequence ID" value="ESA15866.1"/>
    <property type="molecule type" value="Genomic_DNA"/>
</dbReference>
<evidence type="ECO:0000256" key="1">
    <source>
        <dbReference type="SAM" id="MobiDB-lite"/>
    </source>
</evidence>
<gene>
    <name evidence="2" type="ORF">GLOINDRAFT_23426</name>
</gene>
<feature type="compositionally biased region" description="Basic and acidic residues" evidence="1">
    <location>
        <begin position="1"/>
        <end position="10"/>
    </location>
</feature>
<dbReference type="AlphaFoldDB" id="U9UJS8"/>
<dbReference type="HOGENOM" id="CLU_2575060_0_0_1"/>
<evidence type="ECO:0000313" key="2">
    <source>
        <dbReference type="EMBL" id="ESA15866.1"/>
    </source>
</evidence>
<reference evidence="2" key="1">
    <citation type="submission" date="2013-07" db="EMBL/GenBank/DDBJ databases">
        <title>The genome of an arbuscular mycorrhizal fungus provides insights into the evolution of the oldest plant symbiosis.</title>
        <authorList>
            <consortium name="DOE Joint Genome Institute"/>
            <person name="Tisserant E."/>
            <person name="Malbreil M."/>
            <person name="Kuo A."/>
            <person name="Kohler A."/>
            <person name="Symeonidi A."/>
            <person name="Balestrini R."/>
            <person name="Charron P."/>
            <person name="Duensing N."/>
            <person name="Frei-dit-Frey N."/>
            <person name="Gianinazzi-Pearson V."/>
            <person name="Gilbert B."/>
            <person name="Handa Y."/>
            <person name="Hijri M."/>
            <person name="Kaul R."/>
            <person name="Kawaguchi M."/>
            <person name="Krajinski F."/>
            <person name="Lammers P."/>
            <person name="Lapierre D."/>
            <person name="Masclaux F.G."/>
            <person name="Murat C."/>
            <person name="Morin E."/>
            <person name="Ndikumana S."/>
            <person name="Pagni M."/>
            <person name="Petitpierre D."/>
            <person name="Requena N."/>
            <person name="Rosikiewicz P."/>
            <person name="Riley R."/>
            <person name="Saito K."/>
            <person name="San Clemente H."/>
            <person name="Shapiro H."/>
            <person name="van Tuinen D."/>
            <person name="Becard G."/>
            <person name="Bonfante P."/>
            <person name="Paszkowski U."/>
            <person name="Shachar-Hill Y."/>
            <person name="Young J.P."/>
            <person name="Sanders I.R."/>
            <person name="Henrissat B."/>
            <person name="Rensing S.A."/>
            <person name="Grigoriev I.V."/>
            <person name="Corradi N."/>
            <person name="Roux C."/>
            <person name="Martin F."/>
        </authorList>
    </citation>
    <scope>NUCLEOTIDE SEQUENCE</scope>
    <source>
        <strain evidence="2">DAOM 197198</strain>
    </source>
</reference>
<feature type="compositionally biased region" description="Acidic residues" evidence="1">
    <location>
        <begin position="11"/>
        <end position="20"/>
    </location>
</feature>
<feature type="region of interest" description="Disordered" evidence="1">
    <location>
        <begin position="1"/>
        <end position="32"/>
    </location>
</feature>